<dbReference type="EMBL" id="MQWB01000001">
    <property type="protein sequence ID" value="OZC02224.1"/>
    <property type="molecule type" value="Genomic_DNA"/>
</dbReference>
<dbReference type="Proteomes" id="UP000216446">
    <property type="component" value="Unassembled WGS sequence"/>
</dbReference>
<dbReference type="OrthoDB" id="9992424at2"/>
<feature type="region of interest" description="Disordered" evidence="1">
    <location>
        <begin position="93"/>
        <end position="132"/>
    </location>
</feature>
<protein>
    <submittedName>
        <fullName evidence="2">Uncharacterized protein</fullName>
    </submittedName>
</protein>
<keyword evidence="3" id="KW-1185">Reference proteome</keyword>
<dbReference type="AlphaFoldDB" id="A0A259TXC5"/>
<proteinExistence type="predicted"/>
<evidence type="ECO:0000256" key="1">
    <source>
        <dbReference type="SAM" id="MobiDB-lite"/>
    </source>
</evidence>
<feature type="compositionally biased region" description="Basic and acidic residues" evidence="1">
    <location>
        <begin position="93"/>
        <end position="102"/>
    </location>
</feature>
<dbReference type="RefSeq" id="WP_094546253.1">
    <property type="nucleotide sequence ID" value="NZ_MQWB01000001.1"/>
</dbReference>
<dbReference type="InParanoid" id="A0A259TXC5"/>
<reference evidence="2 3" key="1">
    <citation type="submission" date="2016-11" db="EMBL/GenBank/DDBJ databases">
        <title>Study of marine rhodopsin-containing bacteria.</title>
        <authorList>
            <person name="Yoshizawa S."/>
            <person name="Kumagai Y."/>
            <person name="Kogure K."/>
        </authorList>
    </citation>
    <scope>NUCLEOTIDE SEQUENCE [LARGE SCALE GENOMIC DNA]</scope>
    <source>
        <strain evidence="2 3">SG-29</strain>
    </source>
</reference>
<organism evidence="2 3">
    <name type="scientific">Rubricoccus marinus</name>
    <dbReference type="NCBI Taxonomy" id="716817"/>
    <lineage>
        <taxon>Bacteria</taxon>
        <taxon>Pseudomonadati</taxon>
        <taxon>Rhodothermota</taxon>
        <taxon>Rhodothermia</taxon>
        <taxon>Rhodothermales</taxon>
        <taxon>Rubricoccaceae</taxon>
        <taxon>Rubricoccus</taxon>
    </lineage>
</organism>
<comment type="caution">
    <text evidence="2">The sequence shown here is derived from an EMBL/GenBank/DDBJ whole genome shotgun (WGS) entry which is preliminary data.</text>
</comment>
<accession>A0A259TXC5</accession>
<evidence type="ECO:0000313" key="2">
    <source>
        <dbReference type="EMBL" id="OZC02224.1"/>
    </source>
</evidence>
<sequence>MKLPDWLLLAINAILLFFAFMGVASVDTDVLMVTSMLAMVTAAINGVVVFGRRKGRDEPLAKRRVARSSEDEMDARTVLDIDARLEALERREREAADAERIRQMVARGEQSAPETAPLAESATPQAAGRERV</sequence>
<gene>
    <name evidence="2" type="ORF">BSZ36_04010</name>
</gene>
<evidence type="ECO:0000313" key="3">
    <source>
        <dbReference type="Proteomes" id="UP000216446"/>
    </source>
</evidence>
<name>A0A259TXC5_9BACT</name>